<protein>
    <submittedName>
        <fullName evidence="3">Response regulator receiver domain-containing protein</fullName>
    </submittedName>
</protein>
<dbReference type="PANTHER" id="PTHR43228:SF1">
    <property type="entry name" value="TWO-COMPONENT RESPONSE REGULATOR ARR22"/>
    <property type="match status" value="1"/>
</dbReference>
<dbReference type="InterPro" id="IPR001789">
    <property type="entry name" value="Sig_transdc_resp-reg_receiver"/>
</dbReference>
<comment type="caution">
    <text evidence="3">The sequence shown here is derived from an EMBL/GenBank/DDBJ whole genome shotgun (WGS) entry which is preliminary data.</text>
</comment>
<keyword evidence="1" id="KW-0597">Phosphoprotein</keyword>
<dbReference type="RefSeq" id="WP_132704041.1">
    <property type="nucleotide sequence ID" value="NZ_SLZR01000028.1"/>
</dbReference>
<dbReference type="InterPro" id="IPR052048">
    <property type="entry name" value="ST_Response_Regulator"/>
</dbReference>
<dbReference type="EMBL" id="SLZR01000028">
    <property type="protein sequence ID" value="TCS35914.1"/>
    <property type="molecule type" value="Genomic_DNA"/>
</dbReference>
<evidence type="ECO:0000259" key="2">
    <source>
        <dbReference type="PROSITE" id="PS50110"/>
    </source>
</evidence>
<sequence>MQKLSFLVVDDAAFIRDLIKRTIKSQFSQCQLDEAVNGRKAQSLLAKKKYDLVLCDWEMPEMSGMELLQWFRAYEAENSAGKTPFMMVTSRGEKSHVIAAVESGVSEYIGKPFSHDQLLKKVFKLLSVNHRELIRAILKGTATMQPKSSGTGNDSASVLTAKPVDAKPAKTPEAKSSAGLLAAGSRSESLVDKAPMKQAKAARRNLGLVDIRTPSSSWKAMLRDISLTDAVVLVDFAEGKPPAVLEQVVIDLQPKGKALARINAFVTAVSLHSKALDCHQAEVAIHVVDDDNDKLETLSYFVAEAHRR</sequence>
<dbReference type="AlphaFoldDB" id="A0A4R3HT92"/>
<dbReference type="OrthoDB" id="9800897at2"/>
<keyword evidence="4" id="KW-1185">Reference proteome</keyword>
<dbReference type="InterPro" id="IPR011006">
    <property type="entry name" value="CheY-like_superfamily"/>
</dbReference>
<organism evidence="3 4">
    <name type="scientific">Reinekea marinisedimentorum</name>
    <dbReference type="NCBI Taxonomy" id="230495"/>
    <lineage>
        <taxon>Bacteria</taxon>
        <taxon>Pseudomonadati</taxon>
        <taxon>Pseudomonadota</taxon>
        <taxon>Gammaproteobacteria</taxon>
        <taxon>Oceanospirillales</taxon>
        <taxon>Saccharospirillaceae</taxon>
        <taxon>Reinekea</taxon>
    </lineage>
</organism>
<evidence type="ECO:0000313" key="4">
    <source>
        <dbReference type="Proteomes" id="UP000295793"/>
    </source>
</evidence>
<evidence type="ECO:0000256" key="1">
    <source>
        <dbReference type="PROSITE-ProRule" id="PRU00169"/>
    </source>
</evidence>
<dbReference type="Pfam" id="PF00072">
    <property type="entry name" value="Response_reg"/>
    <property type="match status" value="1"/>
</dbReference>
<evidence type="ECO:0000313" key="3">
    <source>
        <dbReference type="EMBL" id="TCS35914.1"/>
    </source>
</evidence>
<name>A0A4R3HT92_9GAMM</name>
<dbReference type="PROSITE" id="PS50110">
    <property type="entry name" value="RESPONSE_REGULATORY"/>
    <property type="match status" value="1"/>
</dbReference>
<dbReference type="SUPFAM" id="SSF52172">
    <property type="entry name" value="CheY-like"/>
    <property type="match status" value="1"/>
</dbReference>
<accession>A0A4R3HT92</accession>
<dbReference type="Gene3D" id="3.40.50.2300">
    <property type="match status" value="1"/>
</dbReference>
<dbReference type="Proteomes" id="UP000295793">
    <property type="component" value="Unassembled WGS sequence"/>
</dbReference>
<feature type="modified residue" description="4-aspartylphosphate" evidence="1">
    <location>
        <position position="56"/>
    </location>
</feature>
<reference evidence="3 4" key="1">
    <citation type="submission" date="2019-03" db="EMBL/GenBank/DDBJ databases">
        <title>Genomic Encyclopedia of Archaeal and Bacterial Type Strains, Phase II (KMG-II): from individual species to whole genera.</title>
        <authorList>
            <person name="Goeker M."/>
        </authorList>
    </citation>
    <scope>NUCLEOTIDE SEQUENCE [LARGE SCALE GENOMIC DNA]</scope>
    <source>
        <strain evidence="3 4">DSM 15388</strain>
    </source>
</reference>
<dbReference type="SMART" id="SM00448">
    <property type="entry name" value="REC"/>
    <property type="match status" value="1"/>
</dbReference>
<feature type="domain" description="Response regulatory" evidence="2">
    <location>
        <begin position="5"/>
        <end position="126"/>
    </location>
</feature>
<dbReference type="GO" id="GO:0000160">
    <property type="term" value="P:phosphorelay signal transduction system"/>
    <property type="evidence" value="ECO:0007669"/>
    <property type="project" value="InterPro"/>
</dbReference>
<proteinExistence type="predicted"/>
<dbReference type="PANTHER" id="PTHR43228">
    <property type="entry name" value="TWO-COMPONENT RESPONSE REGULATOR"/>
    <property type="match status" value="1"/>
</dbReference>
<gene>
    <name evidence="3" type="ORF">BCF53_1283</name>
</gene>